<keyword evidence="1" id="KW-0677">Repeat</keyword>
<dbReference type="AlphaFoldDB" id="A0A8W8NCM4"/>
<dbReference type="CDD" id="cd00041">
    <property type="entry name" value="CUB"/>
    <property type="match status" value="1"/>
</dbReference>
<dbReference type="Gene3D" id="2.60.120.290">
    <property type="entry name" value="Spermadhesin, CUB domain"/>
    <property type="match status" value="1"/>
</dbReference>
<proteinExistence type="predicted"/>
<keyword evidence="2" id="KW-1015">Disulfide bond</keyword>
<sequence>MLFLIFILIQGSLAKSTSGTITSPGYPGPYPLNTNETWLINAPSNAAEIVIIIHDQDIHQTKGFPCDDYLKVEEMRTHFVLYRQCGTKLYNALVAKGNAVEVSFRSDDFGSGRGFKLTWSVSKYATRTTEIMKSIVDATTNSTDLSLNHSTKNTAYSMLDLFTNHLVSRATMATSAIKKMESLTLVRVTHFYRTVPQILNIPTHKAKLSYKYNTVTPVTSLSTLFQNRHSVSSVQKSYPSTTDQNKNESVTKNTMEYKPISSSHGRVAMSSLGKPKLTEKAAFASIQQTVETTTSEKKSERPTLRKTTDKLYFWSEAEVKSTTSKKQSSNNSMPSDVVTANNTTVMKNSNFDDNYTVHQTTILSNEVNTNKTDDITSRVSSEATNLKTTLPNTWVNDVSDSSDFLWIFVCVLGIFVLLMCVLVIIIFLQQKKIKRLKHRSNVNCLNDDDSYKTIACVDEKRSKNRTYSKLLTSKMHKSKRPTNVDDEMYLSIGEGLTNKKTNKSDSFNNTSNRRDFAPLDLTELKDIPTYIEIVPDRISICNKTTTFASEKLVSEPFYTENEEHSIHLSIEGSTPLSNAYLEINDKL</sequence>
<dbReference type="InterPro" id="IPR035914">
    <property type="entry name" value="Sperma_CUB_dom_sf"/>
</dbReference>
<dbReference type="EnsemblMetazoa" id="G5599.1">
    <property type="protein sequence ID" value="G5599.1:cds"/>
    <property type="gene ID" value="G5599"/>
</dbReference>
<evidence type="ECO:0000256" key="1">
    <source>
        <dbReference type="ARBA" id="ARBA00022737"/>
    </source>
</evidence>
<dbReference type="SMART" id="SM00042">
    <property type="entry name" value="CUB"/>
    <property type="match status" value="1"/>
</dbReference>
<feature type="domain" description="CUB" evidence="5">
    <location>
        <begin position="10"/>
        <end position="122"/>
    </location>
</feature>
<keyword evidence="7" id="KW-1185">Reference proteome</keyword>
<keyword evidence="4" id="KW-0812">Transmembrane</keyword>
<accession>A0A8W8NCM4</accession>
<evidence type="ECO:0000256" key="3">
    <source>
        <dbReference type="PROSITE-ProRule" id="PRU00059"/>
    </source>
</evidence>
<evidence type="ECO:0000259" key="5">
    <source>
        <dbReference type="PROSITE" id="PS01180"/>
    </source>
</evidence>
<evidence type="ECO:0000313" key="7">
    <source>
        <dbReference type="Proteomes" id="UP000005408"/>
    </source>
</evidence>
<comment type="caution">
    <text evidence="3">Lacks conserved residue(s) required for the propagation of feature annotation.</text>
</comment>
<dbReference type="Proteomes" id="UP000005408">
    <property type="component" value="Unassembled WGS sequence"/>
</dbReference>
<evidence type="ECO:0000256" key="4">
    <source>
        <dbReference type="SAM" id="Phobius"/>
    </source>
</evidence>
<dbReference type="PROSITE" id="PS01180">
    <property type="entry name" value="CUB"/>
    <property type="match status" value="1"/>
</dbReference>
<evidence type="ECO:0000313" key="6">
    <source>
        <dbReference type="EnsemblMetazoa" id="G5599.1:cds"/>
    </source>
</evidence>
<keyword evidence="4" id="KW-1133">Transmembrane helix</keyword>
<evidence type="ECO:0000256" key="2">
    <source>
        <dbReference type="ARBA" id="ARBA00023157"/>
    </source>
</evidence>
<feature type="transmembrane region" description="Helical" evidence="4">
    <location>
        <begin position="404"/>
        <end position="428"/>
    </location>
</feature>
<dbReference type="InterPro" id="IPR000859">
    <property type="entry name" value="CUB_dom"/>
</dbReference>
<name>A0A8W8NCM4_MAGGI</name>
<keyword evidence="4" id="KW-0472">Membrane</keyword>
<organism evidence="6 7">
    <name type="scientific">Magallana gigas</name>
    <name type="common">Pacific oyster</name>
    <name type="synonym">Crassostrea gigas</name>
    <dbReference type="NCBI Taxonomy" id="29159"/>
    <lineage>
        <taxon>Eukaryota</taxon>
        <taxon>Metazoa</taxon>
        <taxon>Spiralia</taxon>
        <taxon>Lophotrochozoa</taxon>
        <taxon>Mollusca</taxon>
        <taxon>Bivalvia</taxon>
        <taxon>Autobranchia</taxon>
        <taxon>Pteriomorphia</taxon>
        <taxon>Ostreida</taxon>
        <taxon>Ostreoidea</taxon>
        <taxon>Ostreidae</taxon>
        <taxon>Magallana</taxon>
    </lineage>
</organism>
<dbReference type="SUPFAM" id="SSF49854">
    <property type="entry name" value="Spermadhesin, CUB domain"/>
    <property type="match status" value="1"/>
</dbReference>
<dbReference type="Pfam" id="PF00431">
    <property type="entry name" value="CUB"/>
    <property type="match status" value="1"/>
</dbReference>
<reference evidence="6" key="1">
    <citation type="submission" date="2022-08" db="UniProtKB">
        <authorList>
            <consortium name="EnsemblMetazoa"/>
        </authorList>
    </citation>
    <scope>IDENTIFICATION</scope>
    <source>
        <strain evidence="6">05x7-T-G4-1.051#20</strain>
    </source>
</reference>
<protein>
    <recommendedName>
        <fullName evidence="5">CUB domain-containing protein</fullName>
    </recommendedName>
</protein>
<dbReference type="PANTHER" id="PTHR24251">
    <property type="entry name" value="OVOCHYMASE-RELATED"/>
    <property type="match status" value="1"/>
</dbReference>